<name>D3F1W4_CONWI</name>
<evidence type="ECO:0000256" key="5">
    <source>
        <dbReference type="ARBA" id="ARBA00022842"/>
    </source>
</evidence>
<organism evidence="8 9">
    <name type="scientific">Conexibacter woesei (strain DSM 14684 / CCUG 47730 / CIP 108061 / JCM 11494 / NBRC 100937 / ID131577)</name>
    <dbReference type="NCBI Taxonomy" id="469383"/>
    <lineage>
        <taxon>Bacteria</taxon>
        <taxon>Bacillati</taxon>
        <taxon>Actinomycetota</taxon>
        <taxon>Thermoleophilia</taxon>
        <taxon>Solirubrobacterales</taxon>
        <taxon>Conexibacteraceae</taxon>
        <taxon>Conexibacter</taxon>
    </lineage>
</organism>
<dbReference type="HAMAP" id="MF_00265">
    <property type="entry name" value="VapC_Nob1"/>
    <property type="match status" value="1"/>
</dbReference>
<dbReference type="HOGENOM" id="CLU_1822104_0_0_11"/>
<dbReference type="Proteomes" id="UP000008229">
    <property type="component" value="Chromosome"/>
</dbReference>
<feature type="binding site" evidence="6">
    <location>
        <position position="6"/>
    </location>
    <ligand>
        <name>Mg(2+)</name>
        <dbReference type="ChEBI" id="CHEBI:18420"/>
    </ligand>
</feature>
<comment type="similarity">
    <text evidence="6">Belongs to the PINc/VapC protein family.</text>
</comment>
<protein>
    <recommendedName>
        <fullName evidence="6">Ribonuclease VapC</fullName>
        <shortName evidence="6">RNase VapC</shortName>
        <ecNumber evidence="6">3.1.-.-</ecNumber>
    </recommendedName>
    <alternativeName>
        <fullName evidence="6">Toxin VapC</fullName>
    </alternativeName>
</protein>
<dbReference type="InterPro" id="IPR002716">
    <property type="entry name" value="PIN_dom"/>
</dbReference>
<dbReference type="PANTHER" id="PTHR38826">
    <property type="entry name" value="RIBONUCLEASE VAPC13"/>
    <property type="match status" value="1"/>
</dbReference>
<comment type="cofactor">
    <cofactor evidence="6">
        <name>Mg(2+)</name>
        <dbReference type="ChEBI" id="CHEBI:18420"/>
    </cofactor>
</comment>
<keyword evidence="3 6" id="KW-0479">Metal-binding</keyword>
<feature type="binding site" evidence="6">
    <location>
        <position position="95"/>
    </location>
    <ligand>
        <name>Mg(2+)</name>
        <dbReference type="ChEBI" id="CHEBI:18420"/>
    </ligand>
</feature>
<dbReference type="eggNOG" id="COG1848">
    <property type="taxonomic scope" value="Bacteria"/>
</dbReference>
<evidence type="ECO:0000256" key="2">
    <source>
        <dbReference type="ARBA" id="ARBA00022722"/>
    </source>
</evidence>
<dbReference type="AlphaFoldDB" id="D3F1W4"/>
<dbReference type="RefSeq" id="WP_012937196.1">
    <property type="nucleotide sequence ID" value="NC_013739.1"/>
</dbReference>
<dbReference type="KEGG" id="cwo:Cwoe_5744"/>
<keyword evidence="2 6" id="KW-0540">Nuclease</keyword>
<gene>
    <name evidence="6" type="primary">vapC</name>
    <name evidence="8" type="ordered locus">Cwoe_5744</name>
</gene>
<dbReference type="SUPFAM" id="SSF88723">
    <property type="entry name" value="PIN domain-like"/>
    <property type="match status" value="1"/>
</dbReference>
<dbReference type="EMBL" id="CP001854">
    <property type="protein sequence ID" value="ADB54145.1"/>
    <property type="molecule type" value="Genomic_DNA"/>
</dbReference>
<keyword evidence="9" id="KW-1185">Reference proteome</keyword>
<dbReference type="PANTHER" id="PTHR38826:SF5">
    <property type="entry name" value="RIBONUCLEASE VAPC13"/>
    <property type="match status" value="1"/>
</dbReference>
<feature type="domain" description="PIN" evidence="7">
    <location>
        <begin position="4"/>
        <end position="122"/>
    </location>
</feature>
<keyword evidence="4 6" id="KW-0378">Hydrolase</keyword>
<reference evidence="8 9" key="1">
    <citation type="journal article" date="2010" name="Stand. Genomic Sci.">
        <title>Complete genome sequence of Conexibacter woesei type strain (ID131577).</title>
        <authorList>
            <person name="Pukall R."/>
            <person name="Lapidus A."/>
            <person name="Glavina Del Rio T."/>
            <person name="Copeland A."/>
            <person name="Tice H."/>
            <person name="Cheng J.-F."/>
            <person name="Lucas S."/>
            <person name="Chen F."/>
            <person name="Nolan M."/>
            <person name="Bruce D."/>
            <person name="Goodwin L."/>
            <person name="Pitluck S."/>
            <person name="Mavromatis K."/>
            <person name="Ivanova N."/>
            <person name="Ovchinnikova G."/>
            <person name="Pati A."/>
            <person name="Chen A."/>
            <person name="Palaniappan K."/>
            <person name="Land M."/>
            <person name="Hauser L."/>
            <person name="Chang Y.-J."/>
            <person name="Jeffries C.D."/>
            <person name="Chain P."/>
            <person name="Meincke L."/>
            <person name="Sims D."/>
            <person name="Brettin T."/>
            <person name="Detter J.C."/>
            <person name="Rohde M."/>
            <person name="Goeker M."/>
            <person name="Bristow J."/>
            <person name="Eisen J.A."/>
            <person name="Markowitz V."/>
            <person name="Kyrpides N.C."/>
            <person name="Klenk H.-P."/>
            <person name="Hugenholtz P."/>
        </authorList>
    </citation>
    <scope>NUCLEOTIDE SEQUENCE [LARGE SCALE GENOMIC DNA]</scope>
    <source>
        <strain evidence="9">DSM 14684 / CIP 108061 / JCM 11494 / NBRC 100937 / ID131577</strain>
    </source>
</reference>
<dbReference type="InterPro" id="IPR022907">
    <property type="entry name" value="VapC_family"/>
</dbReference>
<evidence type="ECO:0000313" key="8">
    <source>
        <dbReference type="EMBL" id="ADB54145.1"/>
    </source>
</evidence>
<keyword evidence="5 6" id="KW-0460">Magnesium</keyword>
<sequence length="141" mass="14916">MTFFVDANVIVYSVTDCVQQEACARLLEAIAKGADGRTSASALEEVWHLERNGRLGGQTGVAEGAHRMLTPLVPVTDEAFALALTVEAPRLGASDRIHVGTCLAHGIGTIVTADKGFDHVRGLRRVDPGNARAIRRLVGSG</sequence>
<dbReference type="EC" id="3.1.-.-" evidence="6"/>
<reference evidence="9" key="2">
    <citation type="submission" date="2010-01" db="EMBL/GenBank/DDBJ databases">
        <title>The complete genome of Conexibacter woesei DSM 14684.</title>
        <authorList>
            <consortium name="US DOE Joint Genome Institute (JGI-PGF)"/>
            <person name="Lucas S."/>
            <person name="Copeland A."/>
            <person name="Lapidus A."/>
            <person name="Glavina del Rio T."/>
            <person name="Dalin E."/>
            <person name="Tice H."/>
            <person name="Bruce D."/>
            <person name="Goodwin L."/>
            <person name="Pitluck S."/>
            <person name="Kyrpides N."/>
            <person name="Mavromatis K."/>
            <person name="Ivanova N."/>
            <person name="Mikhailova N."/>
            <person name="Chertkov O."/>
            <person name="Brettin T."/>
            <person name="Detter J.C."/>
            <person name="Han C."/>
            <person name="Larimer F."/>
            <person name="Land M."/>
            <person name="Hauser L."/>
            <person name="Markowitz V."/>
            <person name="Cheng J.-F."/>
            <person name="Hugenholtz P."/>
            <person name="Woyke T."/>
            <person name="Wu D."/>
            <person name="Pukall R."/>
            <person name="Steenblock K."/>
            <person name="Schneider S."/>
            <person name="Klenk H.-P."/>
            <person name="Eisen J.A."/>
        </authorList>
    </citation>
    <scope>NUCLEOTIDE SEQUENCE [LARGE SCALE GENOMIC DNA]</scope>
    <source>
        <strain evidence="9">DSM 14684 / CIP 108061 / JCM 11494 / NBRC 100937 / ID131577</strain>
    </source>
</reference>
<dbReference type="GO" id="GO:0090729">
    <property type="term" value="F:toxin activity"/>
    <property type="evidence" value="ECO:0007669"/>
    <property type="project" value="UniProtKB-KW"/>
</dbReference>
<keyword evidence="1 6" id="KW-1277">Toxin-antitoxin system</keyword>
<evidence type="ECO:0000256" key="1">
    <source>
        <dbReference type="ARBA" id="ARBA00022649"/>
    </source>
</evidence>
<evidence type="ECO:0000256" key="3">
    <source>
        <dbReference type="ARBA" id="ARBA00022723"/>
    </source>
</evidence>
<dbReference type="OrthoDB" id="5072366at2"/>
<evidence type="ECO:0000256" key="6">
    <source>
        <dbReference type="HAMAP-Rule" id="MF_00265"/>
    </source>
</evidence>
<dbReference type="InterPro" id="IPR052106">
    <property type="entry name" value="PINc/VapC_TA"/>
</dbReference>
<dbReference type="CDD" id="cd09854">
    <property type="entry name" value="PIN_VapC-like"/>
    <property type="match status" value="1"/>
</dbReference>
<evidence type="ECO:0000259" key="7">
    <source>
        <dbReference type="Pfam" id="PF01850"/>
    </source>
</evidence>
<dbReference type="InterPro" id="IPR029060">
    <property type="entry name" value="PIN-like_dom_sf"/>
</dbReference>
<dbReference type="Pfam" id="PF01850">
    <property type="entry name" value="PIN"/>
    <property type="match status" value="1"/>
</dbReference>
<proteinExistence type="inferred from homology"/>
<evidence type="ECO:0000313" key="9">
    <source>
        <dbReference type="Proteomes" id="UP000008229"/>
    </source>
</evidence>
<comment type="function">
    <text evidence="6">Toxic component of a toxin-antitoxin (TA) system. An RNase.</text>
</comment>
<keyword evidence="6" id="KW-0800">Toxin</keyword>
<evidence type="ECO:0000256" key="4">
    <source>
        <dbReference type="ARBA" id="ARBA00022801"/>
    </source>
</evidence>
<dbReference type="GO" id="GO:0004540">
    <property type="term" value="F:RNA nuclease activity"/>
    <property type="evidence" value="ECO:0007669"/>
    <property type="project" value="InterPro"/>
</dbReference>
<dbReference type="GO" id="GO:0016787">
    <property type="term" value="F:hydrolase activity"/>
    <property type="evidence" value="ECO:0007669"/>
    <property type="project" value="UniProtKB-KW"/>
</dbReference>
<dbReference type="STRING" id="469383.Cwoe_5744"/>
<accession>D3F1W4</accession>
<dbReference type="GO" id="GO:0000287">
    <property type="term" value="F:magnesium ion binding"/>
    <property type="evidence" value="ECO:0007669"/>
    <property type="project" value="UniProtKB-UniRule"/>
</dbReference>
<dbReference type="Gene3D" id="3.40.50.1010">
    <property type="entry name" value="5'-nuclease"/>
    <property type="match status" value="1"/>
</dbReference>